<protein>
    <submittedName>
        <fullName evidence="3">Cell division protein ZapE</fullName>
    </submittedName>
</protein>
<keyword evidence="1" id="KW-0547">Nucleotide-binding</keyword>
<dbReference type="RefSeq" id="WP_319844230.1">
    <property type="nucleotide sequence ID" value="NZ_JAXAFJ010000004.1"/>
</dbReference>
<evidence type="ECO:0000313" key="3">
    <source>
        <dbReference type="EMBL" id="MDX6806107.1"/>
    </source>
</evidence>
<accession>A0ABU4RMQ2</accession>
<sequence length="368" mass="40353">MSSVSAAYCERVTSGDIESDPAQMRIVQRLDTLAVDLARPISGGGLLGRLFGQQRAEPGGVYIWGGVGRGKSMIMDLFFDAVPGLQKQRVHFHAFMVDMHARVHQRRAAGVGADDPIRSVADDFAAETRLLCLDEMQVTDIADAMMLSRLFGRLFERGLVLVTTSNAPPDGLYAGGLNRDRFLPFVHLLNSRLDVMELDARTDYRREKEEAAARVWHVPLNGASAAALDRAFAAHGGGSTPETLRVQGRDVVVPKSGKRVARITFDELCRTARGPADFGAIARRFPVLVIDGIPRLEGIGEDVIRRFVLLVDEIYDNRVRLIASAEAQPADLLNGGRQAWVFQRTASRLVEMTSASWPDAERADTQAS</sequence>
<proteinExistence type="predicted"/>
<dbReference type="PANTHER" id="PTHR12169:SF6">
    <property type="entry name" value="AFG1-LIKE ATPASE"/>
    <property type="match status" value="1"/>
</dbReference>
<dbReference type="Gene3D" id="3.40.50.300">
    <property type="entry name" value="P-loop containing nucleotide triphosphate hydrolases"/>
    <property type="match status" value="1"/>
</dbReference>
<keyword evidence="2" id="KW-0067">ATP-binding</keyword>
<evidence type="ECO:0000256" key="1">
    <source>
        <dbReference type="ARBA" id="ARBA00022741"/>
    </source>
</evidence>
<reference evidence="3 4" key="1">
    <citation type="submission" date="2023-11" db="EMBL/GenBank/DDBJ databases">
        <authorList>
            <person name="Bao R."/>
        </authorList>
    </citation>
    <scope>NUCLEOTIDE SEQUENCE [LARGE SCALE GENOMIC DNA]</scope>
    <source>
        <strain evidence="3 4">PJ23</strain>
    </source>
</reference>
<dbReference type="Pfam" id="PF03969">
    <property type="entry name" value="AFG1_ATPase"/>
    <property type="match status" value="1"/>
</dbReference>
<evidence type="ECO:0000313" key="4">
    <source>
        <dbReference type="Proteomes" id="UP001274321"/>
    </source>
</evidence>
<comment type="caution">
    <text evidence="3">The sequence shown here is derived from an EMBL/GenBank/DDBJ whole genome shotgun (WGS) entry which is preliminary data.</text>
</comment>
<name>A0ABU4RMQ2_9HYPH</name>
<dbReference type="GO" id="GO:0051301">
    <property type="term" value="P:cell division"/>
    <property type="evidence" value="ECO:0007669"/>
    <property type="project" value="UniProtKB-KW"/>
</dbReference>
<dbReference type="EMBL" id="JAXAFJ010000004">
    <property type="protein sequence ID" value="MDX6806107.1"/>
    <property type="molecule type" value="Genomic_DNA"/>
</dbReference>
<dbReference type="SUPFAM" id="SSF52540">
    <property type="entry name" value="P-loop containing nucleoside triphosphate hydrolases"/>
    <property type="match status" value="1"/>
</dbReference>
<keyword evidence="3" id="KW-0132">Cell division</keyword>
<keyword evidence="4" id="KW-1185">Reference proteome</keyword>
<organism evidence="3 4">
    <name type="scientific">Terrihabitans rhizophilus</name>
    <dbReference type="NCBI Taxonomy" id="3092662"/>
    <lineage>
        <taxon>Bacteria</taxon>
        <taxon>Pseudomonadati</taxon>
        <taxon>Pseudomonadota</taxon>
        <taxon>Alphaproteobacteria</taxon>
        <taxon>Hyphomicrobiales</taxon>
        <taxon>Terrihabitans</taxon>
    </lineage>
</organism>
<gene>
    <name evidence="3" type="primary">zapE</name>
    <name evidence="3" type="ORF">SCD90_08520</name>
</gene>
<dbReference type="InterPro" id="IPR005654">
    <property type="entry name" value="ATPase_AFG1-like"/>
</dbReference>
<dbReference type="NCBIfam" id="NF040713">
    <property type="entry name" value="ZapE"/>
    <property type="match status" value="1"/>
</dbReference>
<keyword evidence="3" id="KW-0131">Cell cycle</keyword>
<dbReference type="PANTHER" id="PTHR12169">
    <property type="entry name" value="ATPASE N2B"/>
    <property type="match status" value="1"/>
</dbReference>
<dbReference type="Proteomes" id="UP001274321">
    <property type="component" value="Unassembled WGS sequence"/>
</dbReference>
<dbReference type="InterPro" id="IPR027417">
    <property type="entry name" value="P-loop_NTPase"/>
</dbReference>
<evidence type="ECO:0000256" key="2">
    <source>
        <dbReference type="ARBA" id="ARBA00022840"/>
    </source>
</evidence>